<reference evidence="2 3" key="1">
    <citation type="journal article" date="2013" name="Proc. Natl. Acad. Sci. U.S.A.">
        <title>Fine-scale variation in meiotic recombination in Mimulus inferred from population shotgun sequencing.</title>
        <authorList>
            <person name="Hellsten U."/>
            <person name="Wright K.M."/>
            <person name="Jenkins J."/>
            <person name="Shu S."/>
            <person name="Yuan Y."/>
            <person name="Wessler S.R."/>
            <person name="Schmutz J."/>
            <person name="Willis J.H."/>
            <person name="Rokhsar D.S."/>
        </authorList>
    </citation>
    <scope>NUCLEOTIDE SEQUENCE [LARGE SCALE GENOMIC DNA]</scope>
    <source>
        <strain evidence="3">cv. DUN x IM62</strain>
    </source>
</reference>
<name>A0A022R986_ERYGU</name>
<evidence type="ECO:0000313" key="3">
    <source>
        <dbReference type="Proteomes" id="UP000030748"/>
    </source>
</evidence>
<feature type="region of interest" description="Disordered" evidence="1">
    <location>
        <begin position="1"/>
        <end position="108"/>
    </location>
</feature>
<organism evidence="2 3">
    <name type="scientific">Erythranthe guttata</name>
    <name type="common">Yellow monkey flower</name>
    <name type="synonym">Mimulus guttatus</name>
    <dbReference type="NCBI Taxonomy" id="4155"/>
    <lineage>
        <taxon>Eukaryota</taxon>
        <taxon>Viridiplantae</taxon>
        <taxon>Streptophyta</taxon>
        <taxon>Embryophyta</taxon>
        <taxon>Tracheophyta</taxon>
        <taxon>Spermatophyta</taxon>
        <taxon>Magnoliopsida</taxon>
        <taxon>eudicotyledons</taxon>
        <taxon>Gunneridae</taxon>
        <taxon>Pentapetalae</taxon>
        <taxon>asterids</taxon>
        <taxon>lamiids</taxon>
        <taxon>Lamiales</taxon>
        <taxon>Phrymaceae</taxon>
        <taxon>Erythranthe</taxon>
    </lineage>
</organism>
<dbReference type="PANTHER" id="PTHR34112:SF13">
    <property type="entry name" value="OS04G0448200 PROTEIN"/>
    <property type="match status" value="1"/>
</dbReference>
<dbReference type="EMBL" id="KI630619">
    <property type="protein sequence ID" value="EYU35430.1"/>
    <property type="molecule type" value="Genomic_DNA"/>
</dbReference>
<evidence type="ECO:0000256" key="1">
    <source>
        <dbReference type="SAM" id="MobiDB-lite"/>
    </source>
</evidence>
<feature type="non-terminal residue" evidence="2">
    <location>
        <position position="399"/>
    </location>
</feature>
<feature type="non-terminal residue" evidence="2">
    <location>
        <position position="1"/>
    </location>
</feature>
<keyword evidence="3" id="KW-1185">Reference proteome</keyword>
<evidence type="ECO:0000313" key="2">
    <source>
        <dbReference type="EMBL" id="EYU35430.1"/>
    </source>
</evidence>
<proteinExistence type="predicted"/>
<dbReference type="PANTHER" id="PTHR34112">
    <property type="entry name" value="C-JUN-AMINO-TERMINAL KINASE-INTERACTING PROTEIN"/>
    <property type="match status" value="1"/>
</dbReference>
<feature type="region of interest" description="Disordered" evidence="1">
    <location>
        <begin position="266"/>
        <end position="301"/>
    </location>
</feature>
<dbReference type="Proteomes" id="UP000030748">
    <property type="component" value="Unassembled WGS sequence"/>
</dbReference>
<feature type="compositionally biased region" description="Polar residues" evidence="1">
    <location>
        <begin position="78"/>
        <end position="88"/>
    </location>
</feature>
<feature type="region of interest" description="Disordered" evidence="1">
    <location>
        <begin position="144"/>
        <end position="164"/>
    </location>
</feature>
<sequence length="399" mass="42970">GKNASKLVRNKSFVNSNGNDFGRSLSSDRTTSSYFRRSSSNNGSGNSRSHTSFGRKQHDTYDSREKDKSVLGNRRNFSDSFGNNTLSSKFEREGLRHSQSIDSAKHADTWHRKVTTNSGRNNTDGLLTKNSPIGEVNKKTFKRDFPSLGTEDRTVIPSPGLSSPIQSLPSCTSSLINGEKWTSALAEVPVSVGSHGNGILSVQELAPLSSASMAEAVVQGPSRVQTAPQLSMGTQRLEELAIKKSKQLIPVTPSTPKTLVLNSTDKHKTKASQHNHPISSSLPVNQSPRGGPTKADFSKASTTVGKLHVLKPMREINGVVKDNSSASGSSKLTSSSTPAAPTRGPPNNHLVPDHKPVITVLEKRPTSQAQSRNDFFNTVRKKSMAFPSPSSSSEKLSDL</sequence>
<feature type="compositionally biased region" description="Basic and acidic residues" evidence="1">
    <location>
        <begin position="351"/>
        <end position="365"/>
    </location>
</feature>
<feature type="compositionally biased region" description="Low complexity" evidence="1">
    <location>
        <begin position="27"/>
        <end position="52"/>
    </location>
</feature>
<dbReference type="AlphaFoldDB" id="A0A022R986"/>
<feature type="compositionally biased region" description="Basic and acidic residues" evidence="1">
    <location>
        <begin position="56"/>
        <end position="69"/>
    </location>
</feature>
<protein>
    <submittedName>
        <fullName evidence="2">Uncharacterized protein</fullName>
    </submittedName>
</protein>
<feature type="region of interest" description="Disordered" evidence="1">
    <location>
        <begin position="314"/>
        <end position="399"/>
    </location>
</feature>
<dbReference type="eggNOG" id="ENOG502QV8B">
    <property type="taxonomic scope" value="Eukaryota"/>
</dbReference>
<feature type="compositionally biased region" description="Polar residues" evidence="1">
    <location>
        <begin position="274"/>
        <end position="288"/>
    </location>
</feature>
<feature type="compositionally biased region" description="Polar residues" evidence="1">
    <location>
        <begin position="366"/>
        <end position="376"/>
    </location>
</feature>
<feature type="compositionally biased region" description="Basic and acidic residues" evidence="1">
    <location>
        <begin position="144"/>
        <end position="154"/>
    </location>
</feature>
<accession>A0A022R986</accession>
<dbReference type="STRING" id="4155.A0A022R986"/>
<feature type="compositionally biased region" description="Low complexity" evidence="1">
    <location>
        <begin position="324"/>
        <end position="346"/>
    </location>
</feature>
<gene>
    <name evidence="2" type="ORF">MIMGU_mgv1a0188591mg</name>
</gene>